<dbReference type="GO" id="GO:0008270">
    <property type="term" value="F:zinc ion binding"/>
    <property type="evidence" value="ECO:0007669"/>
    <property type="project" value="UniProtKB-KW"/>
</dbReference>
<dbReference type="Gene3D" id="4.10.60.10">
    <property type="entry name" value="Zinc finger, CCHC-type"/>
    <property type="match status" value="1"/>
</dbReference>
<evidence type="ECO:0000259" key="3">
    <source>
        <dbReference type="PROSITE" id="PS50158"/>
    </source>
</evidence>
<feature type="domain" description="CCHC-type" evidence="3">
    <location>
        <begin position="171"/>
        <end position="184"/>
    </location>
</feature>
<dbReference type="RefSeq" id="XP_013161377.1">
    <property type="nucleotide sequence ID" value="XM_013305923.1"/>
</dbReference>
<dbReference type="SUPFAM" id="SSF57756">
    <property type="entry name" value="Retrovirus zinc finger-like domains"/>
    <property type="match status" value="1"/>
</dbReference>
<dbReference type="Pfam" id="PF00098">
    <property type="entry name" value="zf-CCHC"/>
    <property type="match status" value="1"/>
</dbReference>
<gene>
    <name evidence="4" type="primary">LOC106113191</name>
</gene>
<keyword evidence="1" id="KW-0863">Zinc-finger</keyword>
<dbReference type="SMART" id="SM00343">
    <property type="entry name" value="ZnF_C2HC"/>
    <property type="match status" value="2"/>
</dbReference>
<accession>A0AAJ6YYG7</accession>
<dbReference type="PROSITE" id="PS50158">
    <property type="entry name" value="ZF_CCHC"/>
    <property type="match status" value="1"/>
</dbReference>
<proteinExistence type="predicted"/>
<keyword evidence="1" id="KW-0479">Metal-binding</keyword>
<dbReference type="KEGG" id="pxu:106113191"/>
<dbReference type="InterPro" id="IPR036875">
    <property type="entry name" value="Znf_CCHC_sf"/>
</dbReference>
<evidence type="ECO:0000313" key="4">
    <source>
        <dbReference type="RefSeq" id="XP_013161377.1"/>
    </source>
</evidence>
<dbReference type="GeneID" id="106113191"/>
<dbReference type="InterPro" id="IPR001878">
    <property type="entry name" value="Znf_CCHC"/>
</dbReference>
<protein>
    <submittedName>
        <fullName evidence="4">Uncharacterized protein LOC106113191</fullName>
    </submittedName>
</protein>
<feature type="region of interest" description="Disordered" evidence="2">
    <location>
        <begin position="205"/>
        <end position="250"/>
    </location>
</feature>
<reference evidence="4" key="1">
    <citation type="submission" date="2025-08" db="UniProtKB">
        <authorList>
            <consortium name="RefSeq"/>
        </authorList>
    </citation>
    <scope>IDENTIFICATION</scope>
</reference>
<keyword evidence="1" id="KW-0862">Zinc</keyword>
<organism evidence="4">
    <name type="scientific">Papilio xuthus</name>
    <name type="common">Asian swallowtail butterfly</name>
    <dbReference type="NCBI Taxonomy" id="66420"/>
    <lineage>
        <taxon>Eukaryota</taxon>
        <taxon>Metazoa</taxon>
        <taxon>Ecdysozoa</taxon>
        <taxon>Arthropoda</taxon>
        <taxon>Hexapoda</taxon>
        <taxon>Insecta</taxon>
        <taxon>Pterygota</taxon>
        <taxon>Neoptera</taxon>
        <taxon>Endopterygota</taxon>
        <taxon>Lepidoptera</taxon>
        <taxon>Glossata</taxon>
        <taxon>Ditrysia</taxon>
        <taxon>Papilionoidea</taxon>
        <taxon>Papilionidae</taxon>
        <taxon>Papilioninae</taxon>
        <taxon>Papilio</taxon>
    </lineage>
</organism>
<evidence type="ECO:0000256" key="2">
    <source>
        <dbReference type="SAM" id="MobiDB-lite"/>
    </source>
</evidence>
<dbReference type="AlphaFoldDB" id="A0AAJ6YYG7"/>
<sequence>MDTAEKSVDLSALGIEGLRFRTARTGGRVLEVAGANKDHKADELAAKLRATIGDVARVSRPELCAEMRISGLGDAATSQAVAAQVAKVGGCPVEGVKVGIINRPPGRQGTVWVKCPVLAAKKIVAAGRFTVGWSTVRATLLEARPQRCYRCLVPGHLGVQCDCGTDRSALCFRCGQPGHKAATCVAEPSCAICVSEGVEAGHRLGHKKCPAMNRPPNKGDKKKTGGGNPGPPASSSTAAADVEAMDTAHQ</sequence>
<name>A0AAJ6YYG7_PAPXU</name>
<evidence type="ECO:0000256" key="1">
    <source>
        <dbReference type="PROSITE-ProRule" id="PRU00047"/>
    </source>
</evidence>
<dbReference type="Proteomes" id="UP000694872">
    <property type="component" value="Unplaced"/>
</dbReference>
<dbReference type="GO" id="GO:0003676">
    <property type="term" value="F:nucleic acid binding"/>
    <property type="evidence" value="ECO:0007669"/>
    <property type="project" value="InterPro"/>
</dbReference>